<sequence>MGVSTIWQWKRTWRLRLSITGWWNSLMSRRHWWHWRKTRLLRTLNKILMVWDRRHGWQRWLIHTLY</sequence>
<dbReference type="EMBL" id="UZAL01043789">
    <property type="protein sequence ID" value="VDP81763.1"/>
    <property type="molecule type" value="Genomic_DNA"/>
</dbReference>
<dbReference type="AlphaFoldDB" id="A0A3P8KL03"/>
<accession>A0A3P8KL03</accession>
<protein>
    <submittedName>
        <fullName evidence="1">Uncharacterized protein</fullName>
    </submittedName>
</protein>
<organism evidence="1 2">
    <name type="scientific">Schistosoma mattheei</name>
    <dbReference type="NCBI Taxonomy" id="31246"/>
    <lineage>
        <taxon>Eukaryota</taxon>
        <taxon>Metazoa</taxon>
        <taxon>Spiralia</taxon>
        <taxon>Lophotrochozoa</taxon>
        <taxon>Platyhelminthes</taxon>
        <taxon>Trematoda</taxon>
        <taxon>Digenea</taxon>
        <taxon>Strigeidida</taxon>
        <taxon>Schistosomatoidea</taxon>
        <taxon>Schistosomatidae</taxon>
        <taxon>Schistosoma</taxon>
    </lineage>
</organism>
<dbReference type="Proteomes" id="UP000269396">
    <property type="component" value="Unassembled WGS sequence"/>
</dbReference>
<proteinExistence type="predicted"/>
<reference evidence="1 2" key="1">
    <citation type="submission" date="2018-11" db="EMBL/GenBank/DDBJ databases">
        <authorList>
            <consortium name="Pathogen Informatics"/>
        </authorList>
    </citation>
    <scope>NUCLEOTIDE SEQUENCE [LARGE SCALE GENOMIC DNA]</scope>
    <source>
        <strain>Denwood</strain>
        <strain evidence="2">Zambia</strain>
    </source>
</reference>
<evidence type="ECO:0000313" key="2">
    <source>
        <dbReference type="Proteomes" id="UP000269396"/>
    </source>
</evidence>
<evidence type="ECO:0000313" key="1">
    <source>
        <dbReference type="EMBL" id="VDP81763.1"/>
    </source>
</evidence>
<name>A0A3P8KL03_9TREM</name>
<gene>
    <name evidence="1" type="ORF">SMTD_LOCUS20168</name>
</gene>
<keyword evidence="2" id="KW-1185">Reference proteome</keyword>